<dbReference type="SUPFAM" id="SSF47473">
    <property type="entry name" value="EF-hand"/>
    <property type="match status" value="1"/>
</dbReference>
<evidence type="ECO:0000256" key="1">
    <source>
        <dbReference type="SAM" id="MobiDB-lite"/>
    </source>
</evidence>
<feature type="compositionally biased region" description="Acidic residues" evidence="1">
    <location>
        <begin position="1"/>
        <end position="31"/>
    </location>
</feature>
<dbReference type="EMBL" id="SNRW01003734">
    <property type="protein sequence ID" value="KAA6389047.1"/>
    <property type="molecule type" value="Genomic_DNA"/>
</dbReference>
<feature type="compositionally biased region" description="Basic and acidic residues" evidence="1">
    <location>
        <begin position="819"/>
        <end position="829"/>
    </location>
</feature>
<dbReference type="PANTHER" id="PTHR16306:SF1">
    <property type="entry name" value="CHROMOSOME UNDETERMINED SCAFFOLD_7, WHOLE GENOME SHOTGUN SEQUENCE"/>
    <property type="match status" value="1"/>
</dbReference>
<feature type="compositionally biased region" description="Low complexity" evidence="1">
    <location>
        <begin position="300"/>
        <end position="322"/>
    </location>
</feature>
<feature type="region of interest" description="Disordered" evidence="1">
    <location>
        <begin position="266"/>
        <end position="323"/>
    </location>
</feature>
<dbReference type="AlphaFoldDB" id="A0A5J4W2B7"/>
<dbReference type="OrthoDB" id="2021138at2759"/>
<feature type="compositionally biased region" description="Basic and acidic residues" evidence="1">
    <location>
        <begin position="759"/>
        <end position="771"/>
    </location>
</feature>
<dbReference type="Proteomes" id="UP000324800">
    <property type="component" value="Unassembled WGS sequence"/>
</dbReference>
<sequence length="1184" mass="134229">MSQEEEEDYEDEEEEEEEENNEEGDDYDEYGEERQQEERLMQELKMELNKKVDARAKSEAYGTPPAGFNFSFLQEREENGLRLGIFVKPRISRTHFGIGFQDLSWNFYNAEVQATPSRTVKFVFKEACNIPQPGNAYEVHSHVLRYALADKDALGTGANRDRAIVSPVFTVISPKDDKRLDLWKFPHYSDTIISNNPANLRIQQESQHLCLYIELGVNVVRKDIAQSGGLGHQGDPAVQGRAIHCLSCGWAKIDLDDTFPLFKDDLTKPQTDGTAPPIQPSNTTGVGGIGVAETGNDNIQQGSGQQQQSRPTASSASSTRQQIKSVPLATYEVRPLPTKSKAYTGKLYAGDQQLLLRGGSAFEDVELTGNTGKVLINAQSKEKPYLVVEVRDPRDQTKTRNASLPATILYPRQYQPSILTYRRLLARRLAKLDEQYSGLLSSPCEPLTFKADSADHIFKIFPSILDSSFVMGIFVRRWTDIYKLQIMKQKITDWETIAQRFKELTLQIWPLVHLYSAERPMVPPILPALPNAPPHTAYPMAEKTMVALEHSLLNCSNIQSSMFLCGRIPAGSVVGDPVAAGGVQAGIVANASQLDAEGKALSQMDSRAIFRPFRASELRLNFAEGIKSNMSGGEDTLAEQEYLNLFDSILNGDKNLSSEDREAVQQAMTQKVAEVRTRIPEPTDGGEVRKLAEINAQNDLLFCCSDLFNERIASQVESPLDDLVRQFAAIEKNLADDLIQLSFDVTEKGVRAESQSNNKTDEQIEAQKLKEENERLRERIAEYERLTGSNATSDKGNQSTNKKGRTNRSGNALQSPIRTQKEEERERRSISQSVLPPVPTLPRILQLRQEEDLIEDIWKSKTKYDKKCDKDRLIKEPLSQHIITYMKTKFGIRNLVEDMYRALLQHLDMYQSQSNEVAVFKAALELEVDEDFRFVQKQLQETLIHLIHAFLRGKYSHESETQIIIRKKDRLNGGRLEEDEWRTAIRFMYNQDDSTRLISIIDQYIQEEGKKEDVALAEADKNYPGKIPRVIKKNRRPPQIRYPDLLKIILDFQLQNHIAYLQPFRQIFLQHQLNVTNKDKETTSNELSGTLSATSNIPQSLKNDPIVGKYFATGSGLVDEDGFIQLTKHLGDELRRRISDQKIDELLEDADPNCHKVITFSECVRVLAEEIEELVVRKQKKKSK</sequence>
<reference evidence="2 3" key="1">
    <citation type="submission" date="2019-03" db="EMBL/GenBank/DDBJ databases">
        <title>Single cell metagenomics reveals metabolic interactions within the superorganism composed of flagellate Streblomastix strix and complex community of Bacteroidetes bacteria on its surface.</title>
        <authorList>
            <person name="Treitli S.C."/>
            <person name="Kolisko M."/>
            <person name="Husnik F."/>
            <person name="Keeling P."/>
            <person name="Hampl V."/>
        </authorList>
    </citation>
    <scope>NUCLEOTIDE SEQUENCE [LARGE SCALE GENOMIC DNA]</scope>
    <source>
        <strain evidence="2">ST1C</strain>
    </source>
</reference>
<feature type="region of interest" description="Disordered" evidence="1">
    <location>
        <begin position="750"/>
        <end position="771"/>
    </location>
</feature>
<dbReference type="GO" id="GO:0005737">
    <property type="term" value="C:cytoplasm"/>
    <property type="evidence" value="ECO:0007669"/>
    <property type="project" value="TreeGrafter"/>
</dbReference>
<organism evidence="2 3">
    <name type="scientific">Streblomastix strix</name>
    <dbReference type="NCBI Taxonomy" id="222440"/>
    <lineage>
        <taxon>Eukaryota</taxon>
        <taxon>Metamonada</taxon>
        <taxon>Preaxostyla</taxon>
        <taxon>Oxymonadida</taxon>
        <taxon>Streblomastigidae</taxon>
        <taxon>Streblomastix</taxon>
    </lineage>
</organism>
<feature type="compositionally biased region" description="Polar residues" evidence="1">
    <location>
        <begin position="787"/>
        <end position="818"/>
    </location>
</feature>
<evidence type="ECO:0000313" key="3">
    <source>
        <dbReference type="Proteomes" id="UP000324800"/>
    </source>
</evidence>
<dbReference type="PANTHER" id="PTHR16306">
    <property type="entry name" value="TRANSLIN-ASSOCIATED FACTOR X-INTERACTING PROTEIN 1"/>
    <property type="match status" value="1"/>
</dbReference>
<name>A0A5J4W2B7_9EUKA</name>
<evidence type="ECO:0000313" key="2">
    <source>
        <dbReference type="EMBL" id="KAA6389047.1"/>
    </source>
</evidence>
<accession>A0A5J4W2B7</accession>
<protein>
    <submittedName>
        <fullName evidence="2">Uncharacterized protein</fullName>
    </submittedName>
</protein>
<gene>
    <name evidence="2" type="ORF">EZS28_015428</name>
</gene>
<feature type="region of interest" description="Disordered" evidence="1">
    <location>
        <begin position="1"/>
        <end position="40"/>
    </location>
</feature>
<dbReference type="InterPro" id="IPR011992">
    <property type="entry name" value="EF-hand-dom_pair"/>
</dbReference>
<comment type="caution">
    <text evidence="2">The sequence shown here is derived from an EMBL/GenBank/DDBJ whole genome shotgun (WGS) entry which is preliminary data.</text>
</comment>
<feature type="region of interest" description="Disordered" evidence="1">
    <location>
        <begin position="783"/>
        <end position="835"/>
    </location>
</feature>
<proteinExistence type="predicted"/>